<keyword evidence="2 7" id="KW-0819">tRNA processing</keyword>
<feature type="binding site" evidence="7">
    <location>
        <position position="306"/>
    </location>
    <ligand>
        <name>Fe cation</name>
        <dbReference type="ChEBI" id="CHEBI:24875"/>
    </ligand>
</feature>
<dbReference type="HAMAP" id="MF_01445">
    <property type="entry name" value="TsaD"/>
    <property type="match status" value="1"/>
</dbReference>
<comment type="subcellular location">
    <subcellularLocation>
        <location evidence="7">Cytoplasm</location>
    </subcellularLocation>
</comment>
<sequence>MKQTEKCLVLGIETSCDETSAAVVENGHILKSNLISSQMDVHRRFGGVVPEVASRRHVERVTQIIQQALDEAEVRLTDLSAVTVTQGPGLVGALLIGVSAAKALSFAAGLPLVGVHHIAGHIYASHLVEPLQFPLVALVASGGHTELIYMPDHNRFERLGKTRDDAAGEAFDKVARVLDLPYPGGPHIDRLAKEGIATLDLPRAWLEPDSLDFSFSGLKSAVINLLHNTRQRGEELNKADLAASFQDSVVEVLVEKAIRAAKMKGVSELVLAGGVSANSHLRESLTLRCKEEGLHLRVPPLKLCTDNAAMIAAAGTYRFRDGQLAGLNLNAEPNLSLV</sequence>
<evidence type="ECO:0000256" key="1">
    <source>
        <dbReference type="ARBA" id="ARBA00022679"/>
    </source>
</evidence>
<dbReference type="Gene3D" id="3.30.420.40">
    <property type="match status" value="2"/>
</dbReference>
<dbReference type="PANTHER" id="PTHR11735">
    <property type="entry name" value="TRNA N6-ADENOSINE THREONYLCARBAMOYLTRANSFERASE"/>
    <property type="match status" value="1"/>
</dbReference>
<keyword evidence="3 7" id="KW-0479">Metal-binding</keyword>
<keyword evidence="4 7" id="KW-0408">Iron</keyword>
<dbReference type="InterPro" id="IPR043129">
    <property type="entry name" value="ATPase_NBD"/>
</dbReference>
<keyword evidence="1 7" id="KW-0808">Transferase</keyword>
<comment type="catalytic activity">
    <reaction evidence="6 7">
        <text>L-threonylcarbamoyladenylate + adenosine(37) in tRNA = N(6)-L-threonylcarbamoyladenosine(37) in tRNA + AMP + H(+)</text>
        <dbReference type="Rhea" id="RHEA:37059"/>
        <dbReference type="Rhea" id="RHEA-COMP:10162"/>
        <dbReference type="Rhea" id="RHEA-COMP:10163"/>
        <dbReference type="ChEBI" id="CHEBI:15378"/>
        <dbReference type="ChEBI" id="CHEBI:73682"/>
        <dbReference type="ChEBI" id="CHEBI:74411"/>
        <dbReference type="ChEBI" id="CHEBI:74418"/>
        <dbReference type="ChEBI" id="CHEBI:456215"/>
        <dbReference type="EC" id="2.3.1.234"/>
    </reaction>
</comment>
<dbReference type="InterPro" id="IPR022450">
    <property type="entry name" value="TsaD"/>
</dbReference>
<comment type="function">
    <text evidence="7">Required for the formation of a threonylcarbamoyl group on adenosine at position 37 (t(6)A37) in tRNAs that read codons beginning with adenine. Is involved in the transfer of the threonylcarbamoyl moiety of threonylcarbamoyl-AMP (TC-AMP) to the N6 group of A37, together with TsaE and TsaB. TsaD likely plays a direct catalytic role in this reaction.</text>
</comment>
<keyword evidence="5 7" id="KW-0012">Acyltransferase</keyword>
<evidence type="ECO:0000256" key="6">
    <source>
        <dbReference type="ARBA" id="ARBA00048117"/>
    </source>
</evidence>
<feature type="binding site" evidence="7">
    <location>
        <begin position="139"/>
        <end position="143"/>
    </location>
    <ligand>
        <name>substrate</name>
    </ligand>
</feature>
<comment type="similarity">
    <text evidence="7">Belongs to the KAE1 / TsaD family.</text>
</comment>
<dbReference type="GO" id="GO:0061711">
    <property type="term" value="F:tRNA N(6)-L-threonylcarbamoyladenine synthase activity"/>
    <property type="evidence" value="ECO:0007669"/>
    <property type="project" value="UniProtKB-EC"/>
</dbReference>
<dbReference type="EC" id="2.3.1.234" evidence="7"/>
<feature type="binding site" evidence="7">
    <location>
        <position position="278"/>
    </location>
    <ligand>
        <name>substrate</name>
    </ligand>
</feature>
<dbReference type="InterPro" id="IPR017861">
    <property type="entry name" value="KAE1/TsaD"/>
</dbReference>
<dbReference type="EMBL" id="JBHSAP010000003">
    <property type="protein sequence ID" value="MFC4075296.1"/>
    <property type="molecule type" value="Genomic_DNA"/>
</dbReference>
<evidence type="ECO:0000313" key="10">
    <source>
        <dbReference type="Proteomes" id="UP001595843"/>
    </source>
</evidence>
<evidence type="ECO:0000256" key="2">
    <source>
        <dbReference type="ARBA" id="ARBA00022694"/>
    </source>
</evidence>
<dbReference type="SUPFAM" id="SSF53067">
    <property type="entry name" value="Actin-like ATPase domain"/>
    <property type="match status" value="2"/>
</dbReference>
<dbReference type="RefSeq" id="WP_380701078.1">
    <property type="nucleotide sequence ID" value="NZ_JBHSAP010000003.1"/>
</dbReference>
<dbReference type="PRINTS" id="PR00789">
    <property type="entry name" value="OSIALOPTASE"/>
</dbReference>
<dbReference type="Pfam" id="PF00814">
    <property type="entry name" value="TsaD"/>
    <property type="match status" value="1"/>
</dbReference>
<organism evidence="9 10">
    <name type="scientific">Salinithrix halophila</name>
    <dbReference type="NCBI Taxonomy" id="1485204"/>
    <lineage>
        <taxon>Bacteria</taxon>
        <taxon>Bacillati</taxon>
        <taxon>Bacillota</taxon>
        <taxon>Bacilli</taxon>
        <taxon>Bacillales</taxon>
        <taxon>Thermoactinomycetaceae</taxon>
        <taxon>Salinithrix</taxon>
    </lineage>
</organism>
<evidence type="ECO:0000313" key="9">
    <source>
        <dbReference type="EMBL" id="MFC4075296.1"/>
    </source>
</evidence>
<dbReference type="PANTHER" id="PTHR11735:SF6">
    <property type="entry name" value="TRNA N6-ADENOSINE THREONYLCARBAMOYLTRANSFERASE, MITOCHONDRIAL"/>
    <property type="match status" value="1"/>
</dbReference>
<accession>A0ABV8JDJ9</accession>
<feature type="binding site" evidence="7">
    <location>
        <position position="117"/>
    </location>
    <ligand>
        <name>Fe cation</name>
        <dbReference type="ChEBI" id="CHEBI:24875"/>
    </ligand>
</feature>
<dbReference type="InterPro" id="IPR000905">
    <property type="entry name" value="Gcp-like_dom"/>
</dbReference>
<feature type="binding site" evidence="7">
    <location>
        <position position="185"/>
    </location>
    <ligand>
        <name>substrate</name>
    </ligand>
</feature>
<gene>
    <name evidence="7 9" type="primary">tsaD</name>
    <name evidence="9" type="ORF">ACFOUO_00460</name>
</gene>
<dbReference type="Proteomes" id="UP001595843">
    <property type="component" value="Unassembled WGS sequence"/>
</dbReference>
<dbReference type="NCBIfam" id="TIGR03723">
    <property type="entry name" value="T6A_TsaD_YgjD"/>
    <property type="match status" value="1"/>
</dbReference>
<evidence type="ECO:0000259" key="8">
    <source>
        <dbReference type="Pfam" id="PF00814"/>
    </source>
</evidence>
<name>A0ABV8JDJ9_9BACL</name>
<dbReference type="NCBIfam" id="TIGR00329">
    <property type="entry name" value="gcp_kae1"/>
    <property type="match status" value="1"/>
</dbReference>
<evidence type="ECO:0000256" key="5">
    <source>
        <dbReference type="ARBA" id="ARBA00023315"/>
    </source>
</evidence>
<keyword evidence="10" id="KW-1185">Reference proteome</keyword>
<protein>
    <recommendedName>
        <fullName evidence="7">tRNA N6-adenosine threonylcarbamoyltransferase</fullName>
        <ecNumber evidence="7">2.3.1.234</ecNumber>
    </recommendedName>
    <alternativeName>
        <fullName evidence="7">N6-L-threonylcarbamoyladenine synthase</fullName>
        <shortName evidence="7">t(6)A synthase</shortName>
    </alternativeName>
    <alternativeName>
        <fullName evidence="7">t(6)A37 threonylcarbamoyladenosine biosynthesis protein TsaD</fullName>
    </alternativeName>
    <alternativeName>
        <fullName evidence="7">tRNA threonylcarbamoyladenosine biosynthesis protein TsaD</fullName>
    </alternativeName>
</protein>
<proteinExistence type="inferred from homology"/>
<comment type="caution">
    <text evidence="9">The sequence shown here is derived from an EMBL/GenBank/DDBJ whole genome shotgun (WGS) entry which is preliminary data.</text>
</comment>
<feature type="binding site" evidence="7">
    <location>
        <position position="172"/>
    </location>
    <ligand>
        <name>substrate</name>
    </ligand>
</feature>
<dbReference type="CDD" id="cd24133">
    <property type="entry name" value="ASKHA_NBD_TsaD_bac"/>
    <property type="match status" value="1"/>
</dbReference>
<feature type="domain" description="Gcp-like" evidence="8">
    <location>
        <begin position="32"/>
        <end position="312"/>
    </location>
</feature>
<feature type="binding site" evidence="7">
    <location>
        <position position="121"/>
    </location>
    <ligand>
        <name>Fe cation</name>
        <dbReference type="ChEBI" id="CHEBI:24875"/>
    </ligand>
</feature>
<feature type="binding site" evidence="7">
    <location>
        <position position="189"/>
    </location>
    <ligand>
        <name>substrate</name>
    </ligand>
</feature>
<evidence type="ECO:0000256" key="7">
    <source>
        <dbReference type="HAMAP-Rule" id="MF_01445"/>
    </source>
</evidence>
<evidence type="ECO:0000256" key="3">
    <source>
        <dbReference type="ARBA" id="ARBA00022723"/>
    </source>
</evidence>
<comment type="cofactor">
    <cofactor evidence="7">
        <name>Fe(2+)</name>
        <dbReference type="ChEBI" id="CHEBI:29033"/>
    </cofactor>
    <text evidence="7">Binds 1 Fe(2+) ion per subunit.</text>
</comment>
<keyword evidence="7" id="KW-0963">Cytoplasm</keyword>
<evidence type="ECO:0000256" key="4">
    <source>
        <dbReference type="ARBA" id="ARBA00023004"/>
    </source>
</evidence>
<reference evidence="10" key="1">
    <citation type="journal article" date="2019" name="Int. J. Syst. Evol. Microbiol.">
        <title>The Global Catalogue of Microorganisms (GCM) 10K type strain sequencing project: providing services to taxonomists for standard genome sequencing and annotation.</title>
        <authorList>
            <consortium name="The Broad Institute Genomics Platform"/>
            <consortium name="The Broad Institute Genome Sequencing Center for Infectious Disease"/>
            <person name="Wu L."/>
            <person name="Ma J."/>
        </authorList>
    </citation>
    <scope>NUCLEOTIDE SEQUENCE [LARGE SCALE GENOMIC DNA]</scope>
    <source>
        <strain evidence="10">IBRC-M 10813</strain>
    </source>
</reference>